<dbReference type="Proteomes" id="UP000053593">
    <property type="component" value="Unassembled WGS sequence"/>
</dbReference>
<evidence type="ECO:0000313" key="2">
    <source>
        <dbReference type="Proteomes" id="UP000053593"/>
    </source>
</evidence>
<organism evidence="1 2">
    <name type="scientific">Collybiopsis luxurians FD-317 M1</name>
    <dbReference type="NCBI Taxonomy" id="944289"/>
    <lineage>
        <taxon>Eukaryota</taxon>
        <taxon>Fungi</taxon>
        <taxon>Dikarya</taxon>
        <taxon>Basidiomycota</taxon>
        <taxon>Agaricomycotina</taxon>
        <taxon>Agaricomycetes</taxon>
        <taxon>Agaricomycetidae</taxon>
        <taxon>Agaricales</taxon>
        <taxon>Marasmiineae</taxon>
        <taxon>Omphalotaceae</taxon>
        <taxon>Collybiopsis</taxon>
        <taxon>Collybiopsis luxurians</taxon>
    </lineage>
</organism>
<proteinExistence type="predicted"/>
<gene>
    <name evidence="1" type="ORF">GYMLUDRAFT_250317</name>
</gene>
<dbReference type="HOGENOM" id="CLU_023362_0_0_1"/>
<protein>
    <submittedName>
        <fullName evidence="1">Uncharacterized protein</fullName>
    </submittedName>
</protein>
<accession>A0A0D0C6R4</accession>
<keyword evidence="2" id="KW-1185">Reference proteome</keyword>
<reference evidence="1 2" key="1">
    <citation type="submission" date="2014-04" db="EMBL/GenBank/DDBJ databases">
        <title>Evolutionary Origins and Diversification of the Mycorrhizal Mutualists.</title>
        <authorList>
            <consortium name="DOE Joint Genome Institute"/>
            <consortium name="Mycorrhizal Genomics Consortium"/>
            <person name="Kohler A."/>
            <person name="Kuo A."/>
            <person name="Nagy L.G."/>
            <person name="Floudas D."/>
            <person name="Copeland A."/>
            <person name="Barry K.W."/>
            <person name="Cichocki N."/>
            <person name="Veneault-Fourrey C."/>
            <person name="LaButti K."/>
            <person name="Lindquist E.A."/>
            <person name="Lipzen A."/>
            <person name="Lundell T."/>
            <person name="Morin E."/>
            <person name="Murat C."/>
            <person name="Riley R."/>
            <person name="Ohm R."/>
            <person name="Sun H."/>
            <person name="Tunlid A."/>
            <person name="Henrissat B."/>
            <person name="Grigoriev I.V."/>
            <person name="Hibbett D.S."/>
            <person name="Martin F."/>
        </authorList>
    </citation>
    <scope>NUCLEOTIDE SEQUENCE [LARGE SCALE GENOMIC DNA]</scope>
    <source>
        <strain evidence="1 2">FD-317 M1</strain>
    </source>
</reference>
<name>A0A0D0C6R4_9AGAR</name>
<sequence>MSLAQCFPTSLSLPPSTQPAFVVSLSDTLPSVPPKAKKMQCVAFNCSRLLQYPSITVSADVPSSLPSNVQSIYEDAYLANLSPEVLEQFHILARLPLIVTYHYSSNHRFFTIWDEEWTAITTGLCSLPYYCDHLEELALASERLKTQEVKRKAVISSEAFWKSQFHWGKRVHLGEPSHKQVVQVPSCKGKEVVQDAVDDDIEMEAPEELDTMTLDYPEEVLPPFAPVLTAPSPVWRATDNWAYSKVSSLKTWFFEPLLKQVPSNGSSPTWDKMIQTAIEHVILRIALLVSGPSKIMLEQDLWALADGLIQGAFSSLEEQLCHPSSQPPASFSSKSLLQFIKSLSVINMTSANIIDSQQDKLL</sequence>
<dbReference type="AlphaFoldDB" id="A0A0D0C6R4"/>
<evidence type="ECO:0000313" key="1">
    <source>
        <dbReference type="EMBL" id="KIK53497.1"/>
    </source>
</evidence>
<dbReference type="EMBL" id="KN834828">
    <property type="protein sequence ID" value="KIK53497.1"/>
    <property type="molecule type" value="Genomic_DNA"/>
</dbReference>